<dbReference type="Proteomes" id="UP000464374">
    <property type="component" value="Chromosome"/>
</dbReference>
<proteinExistence type="predicted"/>
<organism evidence="1 2">
    <name type="scientific">Treponema vincentii</name>
    <dbReference type="NCBI Taxonomy" id="69710"/>
    <lineage>
        <taxon>Bacteria</taxon>
        <taxon>Pseudomonadati</taxon>
        <taxon>Spirochaetota</taxon>
        <taxon>Spirochaetia</taxon>
        <taxon>Spirochaetales</taxon>
        <taxon>Treponemataceae</taxon>
        <taxon>Treponema</taxon>
    </lineage>
</organism>
<dbReference type="KEGG" id="trz:GWP43_00145"/>
<evidence type="ECO:0000313" key="2">
    <source>
        <dbReference type="Proteomes" id="UP000464374"/>
    </source>
</evidence>
<evidence type="ECO:0000313" key="1">
    <source>
        <dbReference type="EMBL" id="QHX42127.1"/>
    </source>
</evidence>
<sequence length="275" mass="32428">MILFVFEGKKQEPRLYKTMEYLFFNRQAENEIIVSYCSNIYSLYQKMTEYDVFGASDSVALIQLLKEEERAHPETTNILQELSFSDEISEIYLFFDYDIKQPDAYNRLTIEEQHTRIKELLCYFNNETDKGKLYINYPMVESIRYFKNSLPDNDYKDYTVKASVDGAFKALVNAEACYKNLDFICFGLNNKSGTLKIPKEPEKINSVKENWRTVKEINVKKAHFICVDSYSVPQEKSVISQQHIFDNQLDKYVNPNGRIAILNAFPLFLYEYYRV</sequence>
<gene>
    <name evidence="1" type="ORF">GWP43_00145</name>
</gene>
<dbReference type="AlphaFoldDB" id="A0A6P1XXI5"/>
<accession>A0A6P1XXI5</accession>
<dbReference type="RefSeq" id="WP_162661942.1">
    <property type="nucleotide sequence ID" value="NZ_CP048020.1"/>
</dbReference>
<dbReference type="EMBL" id="CP048020">
    <property type="protein sequence ID" value="QHX42127.1"/>
    <property type="molecule type" value="Genomic_DNA"/>
</dbReference>
<protein>
    <submittedName>
        <fullName evidence="1">Uncharacterized protein</fullName>
    </submittedName>
</protein>
<name>A0A6P1XXI5_9SPIR</name>
<reference evidence="1 2" key="1">
    <citation type="submission" date="2020-01" db="EMBL/GenBank/DDBJ databases">
        <title>Complete genome sequence of a human oral phylogroup 1 Treponema sp. strain ATCC 700766, originally isolated from periodontitis dental plaque.</title>
        <authorList>
            <person name="Chan Y."/>
            <person name="Huo Y.-B."/>
            <person name="Yu X.-L."/>
            <person name="Zeng H."/>
            <person name="Leung W.-K."/>
            <person name="Watt R.M."/>
        </authorList>
    </citation>
    <scope>NUCLEOTIDE SEQUENCE [LARGE SCALE GENOMIC DNA]</scope>
    <source>
        <strain evidence="1 2">OMZ 804</strain>
    </source>
</reference>